<protein>
    <recommendedName>
        <fullName evidence="4 11">Protoporphyrinogen oxidase</fullName>
        <ecNumber evidence="4 11">1.3.3.4</ecNumber>
    </recommendedName>
</protein>
<comment type="cofactor">
    <cofactor evidence="11">
        <name>FAD</name>
        <dbReference type="ChEBI" id="CHEBI:57692"/>
    </cofactor>
    <text evidence="11">Binds 1 FAD per subunit.</text>
</comment>
<evidence type="ECO:0000256" key="11">
    <source>
        <dbReference type="RuleBase" id="RU367069"/>
    </source>
</evidence>
<evidence type="ECO:0000259" key="12">
    <source>
        <dbReference type="Pfam" id="PF01593"/>
    </source>
</evidence>
<comment type="subcellular location">
    <subcellularLocation>
        <location evidence="11">Mitochondrion inner membrane</location>
    </subcellularLocation>
</comment>
<dbReference type="InterPro" id="IPR002937">
    <property type="entry name" value="Amino_oxidase"/>
</dbReference>
<dbReference type="EMBL" id="CP119943">
    <property type="protein sequence ID" value="WFC97602.1"/>
    <property type="molecule type" value="Genomic_DNA"/>
</dbReference>
<sequence length="549" mass="59555">MAGRAGQKTIAILGGGVSGLASAYTLSRSLPNHRIVVLEAKDRLGGWVNSERVRVHEPHVASEATALLESGPRSLMPSKYKGLRTLELLSQLNITKRMVLVPRTSKSAKNRFLFHGGRLNKLPSSFFGALNAALRLPLLREALPGILKEPWVPAHQTAGSDESVHAFISRRFGTALAENMISAMMHGIYAGDSRELSAKSIIPSLVDLEAAHGSVLRAMLPKKFNRRHEALENERVARENTKHAEVSQRLDPSLVEAMRDTSIYSFPNGLGEIVSSLTNLLIASQNVEIRMSSTCQKITPTSAGYELTMSGENTELSANRLVAALPDSQLGKLLPDLPNLGYNPSATLSVVDIVLAPADGSSMRYKLPIEGFGFLVPRSAANNLDEILGVVLDSDAVPNQGTVDAEGNPSFIKLTVMIGGPYWRGKKAAELPHKGECEQRAVRALEQMLGIPSSILHTHIRFLRGDVLKDTIPQYLVGHPFRMRELYHTLLNNARWRDRLTLLGISYAGVGINDCVSTAMDASDAIIEQELGTHSGKLSSEATGLPLAL</sequence>
<keyword evidence="7 11" id="KW-0560">Oxidoreductase</keyword>
<dbReference type="Gene3D" id="3.50.50.60">
    <property type="entry name" value="FAD/NAD(P)-binding domain"/>
    <property type="match status" value="1"/>
</dbReference>
<comment type="pathway">
    <text evidence="2 11">Porphyrin-containing compound metabolism; protoporphyrin-IX biosynthesis; protoporphyrin-IX from protoporphyrinogen-IX: step 1/1.</text>
</comment>
<dbReference type="PANTHER" id="PTHR42923:SF3">
    <property type="entry name" value="PROTOPORPHYRINOGEN OXIDASE"/>
    <property type="match status" value="1"/>
</dbReference>
<dbReference type="GO" id="GO:0004729">
    <property type="term" value="F:oxygen-dependent protoporphyrinogen oxidase activity"/>
    <property type="evidence" value="ECO:0007669"/>
    <property type="project" value="UniProtKB-UniRule"/>
</dbReference>
<evidence type="ECO:0000256" key="7">
    <source>
        <dbReference type="ARBA" id="ARBA00023002"/>
    </source>
</evidence>
<keyword evidence="9 11" id="KW-0627">Porphyrin biosynthesis</keyword>
<dbReference type="Proteomes" id="UP001219567">
    <property type="component" value="Chromosome 1"/>
</dbReference>
<organism evidence="13 14">
    <name type="scientific">Malassezia yamatoensis</name>
    <dbReference type="NCBI Taxonomy" id="253288"/>
    <lineage>
        <taxon>Eukaryota</taxon>
        <taxon>Fungi</taxon>
        <taxon>Dikarya</taxon>
        <taxon>Basidiomycota</taxon>
        <taxon>Ustilaginomycotina</taxon>
        <taxon>Malasseziomycetes</taxon>
        <taxon>Malasseziales</taxon>
        <taxon>Malasseziaceae</taxon>
        <taxon>Malassezia</taxon>
    </lineage>
</organism>
<evidence type="ECO:0000256" key="10">
    <source>
        <dbReference type="ARBA" id="ARBA00047554"/>
    </source>
</evidence>
<evidence type="ECO:0000313" key="13">
    <source>
        <dbReference type="EMBL" id="WFC97602.1"/>
    </source>
</evidence>
<keyword evidence="6 11" id="KW-0274">FAD</keyword>
<dbReference type="InterPro" id="IPR036188">
    <property type="entry name" value="FAD/NAD-bd_sf"/>
</dbReference>
<dbReference type="NCBIfam" id="TIGR00562">
    <property type="entry name" value="proto_IX_ox"/>
    <property type="match status" value="1"/>
</dbReference>
<evidence type="ECO:0000256" key="1">
    <source>
        <dbReference type="ARBA" id="ARBA00002600"/>
    </source>
</evidence>
<dbReference type="PANTHER" id="PTHR42923">
    <property type="entry name" value="PROTOPORPHYRINOGEN OXIDASE"/>
    <property type="match status" value="1"/>
</dbReference>
<evidence type="ECO:0000256" key="6">
    <source>
        <dbReference type="ARBA" id="ARBA00022827"/>
    </source>
</evidence>
<proteinExistence type="inferred from homology"/>
<evidence type="ECO:0000256" key="9">
    <source>
        <dbReference type="ARBA" id="ARBA00023244"/>
    </source>
</evidence>
<dbReference type="Pfam" id="PF01593">
    <property type="entry name" value="Amino_oxidase"/>
    <property type="match status" value="1"/>
</dbReference>
<dbReference type="EC" id="1.3.3.4" evidence="4 11"/>
<evidence type="ECO:0000313" key="14">
    <source>
        <dbReference type="Proteomes" id="UP001219567"/>
    </source>
</evidence>
<evidence type="ECO:0000256" key="3">
    <source>
        <dbReference type="ARBA" id="ARBA00010551"/>
    </source>
</evidence>
<accession>A0AAJ6CET6</accession>
<comment type="catalytic activity">
    <reaction evidence="10 11">
        <text>protoporphyrinogen IX + 3 O2 = protoporphyrin IX + 3 H2O2</text>
        <dbReference type="Rhea" id="RHEA:25576"/>
        <dbReference type="ChEBI" id="CHEBI:15379"/>
        <dbReference type="ChEBI" id="CHEBI:16240"/>
        <dbReference type="ChEBI" id="CHEBI:57306"/>
        <dbReference type="ChEBI" id="CHEBI:57307"/>
        <dbReference type="EC" id="1.3.3.4"/>
    </reaction>
</comment>
<evidence type="ECO:0000256" key="4">
    <source>
        <dbReference type="ARBA" id="ARBA00012867"/>
    </source>
</evidence>
<dbReference type="SUPFAM" id="SSF54373">
    <property type="entry name" value="FAD-linked reductases, C-terminal domain"/>
    <property type="match status" value="1"/>
</dbReference>
<evidence type="ECO:0000256" key="5">
    <source>
        <dbReference type="ARBA" id="ARBA00022630"/>
    </source>
</evidence>
<dbReference type="AlphaFoldDB" id="A0AAJ6CET6"/>
<dbReference type="InterPro" id="IPR050464">
    <property type="entry name" value="Zeta_carotene_desat/Oxidored"/>
</dbReference>
<keyword evidence="5 11" id="KW-0285">Flavoprotein</keyword>
<evidence type="ECO:0000256" key="8">
    <source>
        <dbReference type="ARBA" id="ARBA00023133"/>
    </source>
</evidence>
<dbReference type="GO" id="GO:0005743">
    <property type="term" value="C:mitochondrial inner membrane"/>
    <property type="evidence" value="ECO:0007669"/>
    <property type="project" value="UniProtKB-SubCell"/>
</dbReference>
<dbReference type="SUPFAM" id="SSF51905">
    <property type="entry name" value="FAD/NAD(P)-binding domain"/>
    <property type="match status" value="1"/>
</dbReference>
<keyword evidence="8 11" id="KW-0350">Heme biosynthesis</keyword>
<keyword evidence="14" id="KW-1185">Reference proteome</keyword>
<comment type="similarity">
    <text evidence="3 11">Belongs to the protoporphyrinogen/coproporphyrinogen oxidase family. Protoporphyrinogen oxidase subfamily.</text>
</comment>
<feature type="domain" description="Amine oxidase" evidence="12">
    <location>
        <begin position="17"/>
        <end position="527"/>
    </location>
</feature>
<dbReference type="GO" id="GO:0006782">
    <property type="term" value="P:protoporphyrinogen IX biosynthetic process"/>
    <property type="evidence" value="ECO:0007669"/>
    <property type="project" value="UniProtKB-UniRule"/>
</dbReference>
<gene>
    <name evidence="13" type="ORF">MYAM1_000317</name>
</gene>
<evidence type="ECO:0000256" key="2">
    <source>
        <dbReference type="ARBA" id="ARBA00005073"/>
    </source>
</evidence>
<dbReference type="InterPro" id="IPR004572">
    <property type="entry name" value="Protoporphyrinogen_oxidase"/>
</dbReference>
<name>A0AAJ6CET6_9BASI</name>
<reference evidence="13 14" key="1">
    <citation type="submission" date="2023-03" db="EMBL/GenBank/DDBJ databases">
        <title>Mating type loci evolution in Malassezia.</title>
        <authorList>
            <person name="Coelho M.A."/>
        </authorList>
    </citation>
    <scope>NUCLEOTIDE SEQUENCE [LARGE SCALE GENOMIC DNA]</scope>
    <source>
        <strain evidence="13 14">CBS 9725</strain>
    </source>
</reference>
<comment type="function">
    <text evidence="1 11">Catalyzes the 6-electron oxidation of protoporphyrinogen-IX to form protoporphyrin-IX.</text>
</comment>